<organism evidence="1 2">
    <name type="scientific">Arthrobacter cupressi</name>
    <dbReference type="NCBI Taxonomy" id="1045773"/>
    <lineage>
        <taxon>Bacteria</taxon>
        <taxon>Bacillati</taxon>
        <taxon>Actinomycetota</taxon>
        <taxon>Actinomycetes</taxon>
        <taxon>Micrococcales</taxon>
        <taxon>Micrococcaceae</taxon>
        <taxon>Arthrobacter</taxon>
    </lineage>
</organism>
<dbReference type="EMBL" id="FNEI01000006">
    <property type="protein sequence ID" value="SDI97680.1"/>
    <property type="molecule type" value="Genomic_DNA"/>
</dbReference>
<evidence type="ECO:0000313" key="1">
    <source>
        <dbReference type="EMBL" id="SDI97680.1"/>
    </source>
</evidence>
<dbReference type="AlphaFoldDB" id="A0A1G8Q0Q2"/>
<evidence type="ECO:0000313" key="2">
    <source>
        <dbReference type="Proteomes" id="UP000182130"/>
    </source>
</evidence>
<name>A0A1G8Q0Q2_9MICC</name>
<keyword evidence="2" id="KW-1185">Reference proteome</keyword>
<reference evidence="2" key="1">
    <citation type="submission" date="2016-10" db="EMBL/GenBank/DDBJ databases">
        <authorList>
            <person name="Varghese N."/>
            <person name="Submissions S."/>
        </authorList>
    </citation>
    <scope>NUCLEOTIDE SEQUENCE [LARGE SCALE GENOMIC DNA]</scope>
    <source>
        <strain evidence="2">CGMCC 1.10783</strain>
    </source>
</reference>
<dbReference type="RefSeq" id="WP_074588452.1">
    <property type="nucleotide sequence ID" value="NZ_FNEI01000006.1"/>
</dbReference>
<proteinExistence type="predicted"/>
<sequence>MAISHFDHFLAEATVPDSDPMLTLGLEELFGLYISWCNVHHHIPGTEADFRAAMKQHGINASAPGLRMTGPAATDYILASYPALP</sequence>
<dbReference type="STRING" id="1045773.SAMN05216555_1069"/>
<protein>
    <submittedName>
        <fullName evidence="1">Uncharacterized protein</fullName>
    </submittedName>
</protein>
<accession>A0A1G8Q0Q2</accession>
<dbReference type="Proteomes" id="UP000182130">
    <property type="component" value="Unassembled WGS sequence"/>
</dbReference>
<dbReference type="OrthoDB" id="4947997at2"/>
<gene>
    <name evidence="1" type="ORF">SAMN05216555_1069</name>
</gene>